<evidence type="ECO:0000313" key="2">
    <source>
        <dbReference type="EMBL" id="MPY34763.1"/>
    </source>
</evidence>
<feature type="region of interest" description="Disordered" evidence="1">
    <location>
        <begin position="1"/>
        <end position="32"/>
    </location>
</feature>
<evidence type="ECO:0000256" key="1">
    <source>
        <dbReference type="SAM" id="MobiDB-lite"/>
    </source>
</evidence>
<dbReference type="Proteomes" id="UP000325849">
    <property type="component" value="Unassembled WGS sequence"/>
</dbReference>
<evidence type="ECO:0000313" key="3">
    <source>
        <dbReference type="Proteomes" id="UP000325849"/>
    </source>
</evidence>
<dbReference type="RefSeq" id="WP_152892492.1">
    <property type="nucleotide sequence ID" value="NZ_VJZD01000127.1"/>
</dbReference>
<reference evidence="2 3" key="1">
    <citation type="submission" date="2019-07" db="EMBL/GenBank/DDBJ databases">
        <title>New species of Amycolatopsis and Streptomyces.</title>
        <authorList>
            <person name="Duangmal K."/>
            <person name="Teo W.F.A."/>
            <person name="Lipun K."/>
        </authorList>
    </citation>
    <scope>NUCLEOTIDE SEQUENCE [LARGE SCALE GENOMIC DNA]</scope>
    <source>
        <strain evidence="2 3">NBRC 109810</strain>
    </source>
</reference>
<feature type="region of interest" description="Disordered" evidence="1">
    <location>
        <begin position="57"/>
        <end position="88"/>
    </location>
</feature>
<feature type="compositionally biased region" description="Low complexity" evidence="1">
    <location>
        <begin position="57"/>
        <end position="78"/>
    </location>
</feature>
<feature type="compositionally biased region" description="Polar residues" evidence="1">
    <location>
        <begin position="133"/>
        <end position="142"/>
    </location>
</feature>
<gene>
    <name evidence="2" type="ORF">FNH09_27055</name>
</gene>
<feature type="region of interest" description="Disordered" evidence="1">
    <location>
        <begin position="121"/>
        <end position="201"/>
    </location>
</feature>
<feature type="compositionally biased region" description="Basic and acidic residues" evidence="1">
    <location>
        <begin position="177"/>
        <end position="190"/>
    </location>
</feature>
<dbReference type="OrthoDB" id="10019153at2"/>
<feature type="compositionally biased region" description="Acidic residues" evidence="1">
    <location>
        <begin position="191"/>
        <end position="201"/>
    </location>
</feature>
<accession>A0A5N8VHW4</accession>
<keyword evidence="3" id="KW-1185">Reference proteome</keyword>
<feature type="compositionally biased region" description="Low complexity" evidence="1">
    <location>
        <begin position="121"/>
        <end position="132"/>
    </location>
</feature>
<protein>
    <submittedName>
        <fullName evidence="2">Uncharacterized protein</fullName>
    </submittedName>
</protein>
<comment type="caution">
    <text evidence="2">The sequence shown here is derived from an EMBL/GenBank/DDBJ whole genome shotgun (WGS) entry which is preliminary data.</text>
</comment>
<organism evidence="2 3">
    <name type="scientific">Streptomyces adustus</name>
    <dbReference type="NCBI Taxonomy" id="1609272"/>
    <lineage>
        <taxon>Bacteria</taxon>
        <taxon>Bacillati</taxon>
        <taxon>Actinomycetota</taxon>
        <taxon>Actinomycetes</taxon>
        <taxon>Kitasatosporales</taxon>
        <taxon>Streptomycetaceae</taxon>
        <taxon>Streptomyces</taxon>
    </lineage>
</organism>
<feature type="compositionally biased region" description="Low complexity" evidence="1">
    <location>
        <begin position="155"/>
        <end position="170"/>
    </location>
</feature>
<dbReference type="EMBL" id="VJZD01000127">
    <property type="protein sequence ID" value="MPY34763.1"/>
    <property type="molecule type" value="Genomic_DNA"/>
</dbReference>
<name>A0A5N8VHW4_9ACTN</name>
<sequence>MPTDPEHAPANVSDYGETAVPDAVSGAPTPASYGDRFAEDAFDYPLLPDGQNWSAEAASASAAVDGATADAPQPAAAPRGRERGQVRGAGGWQQVAVFRSPALAAGAAVLLLGGFGFALSTVSDTVSSDPTPGSTVQVSAPKSPTGQPLPPAPTAGPGADAGVGAAATPTSTVPGTGEDRRRAGEHGPDEQEREDGDHTDD</sequence>
<proteinExistence type="predicted"/>
<dbReference type="AlphaFoldDB" id="A0A5N8VHW4"/>